<dbReference type="OrthoDB" id="406505at2759"/>
<comment type="subcellular location">
    <subcellularLocation>
        <location evidence="1">Secreted</location>
    </subcellularLocation>
</comment>
<reference evidence="6" key="1">
    <citation type="journal article" date="2012" name="Nat. Biotechnol.">
        <title>Reference genome sequence of the model plant Setaria.</title>
        <authorList>
            <person name="Bennetzen J.L."/>
            <person name="Schmutz J."/>
            <person name="Wang H."/>
            <person name="Percifield R."/>
            <person name="Hawkins J."/>
            <person name="Pontaroli A.C."/>
            <person name="Estep M."/>
            <person name="Feng L."/>
            <person name="Vaughn J.N."/>
            <person name="Grimwood J."/>
            <person name="Jenkins J."/>
            <person name="Barry K."/>
            <person name="Lindquist E."/>
            <person name="Hellsten U."/>
            <person name="Deshpande S."/>
            <person name="Wang X."/>
            <person name="Wu X."/>
            <person name="Mitros T."/>
            <person name="Triplett J."/>
            <person name="Yang X."/>
            <person name="Ye C.Y."/>
            <person name="Mauro-Herrera M."/>
            <person name="Wang L."/>
            <person name="Li P."/>
            <person name="Sharma M."/>
            <person name="Sharma R."/>
            <person name="Ronald P.C."/>
            <person name="Panaud O."/>
            <person name="Kellogg E.A."/>
            <person name="Brutnell T.P."/>
            <person name="Doust A.N."/>
            <person name="Tuskan G.A."/>
            <person name="Rokhsar D."/>
            <person name="Devos K.M."/>
        </authorList>
    </citation>
    <scope>NUCLEOTIDE SEQUENCE [LARGE SCALE GENOMIC DNA]</scope>
    <source>
        <strain evidence="6">Yugu1</strain>
    </source>
</reference>
<reference evidence="6" key="2">
    <citation type="submission" date="2015-07" db="EMBL/GenBank/DDBJ databases">
        <authorList>
            <person name="Noorani M."/>
        </authorList>
    </citation>
    <scope>NUCLEOTIDE SEQUENCE</scope>
    <source>
        <strain evidence="6">Yugu1</strain>
    </source>
</reference>
<dbReference type="EMBL" id="CM003530">
    <property type="protein sequence ID" value="RCV17563.1"/>
    <property type="molecule type" value="Genomic_DNA"/>
</dbReference>
<keyword evidence="3" id="KW-0964">Secreted</keyword>
<dbReference type="InterPro" id="IPR036908">
    <property type="entry name" value="RlpA-like_sf"/>
</dbReference>
<evidence type="ECO:0000313" key="6">
    <source>
        <dbReference type="EMBL" id="RCV17563.1"/>
    </source>
</evidence>
<dbReference type="AlphaFoldDB" id="A0A368QI27"/>
<proteinExistence type="inferred from homology"/>
<dbReference type="STRING" id="4555.A0A368QI27"/>
<dbReference type="PANTHER" id="PTHR33191:SF27">
    <property type="entry name" value="RIPENING-RELATED PROTEIN 3"/>
    <property type="match status" value="1"/>
</dbReference>
<evidence type="ECO:0000256" key="4">
    <source>
        <dbReference type="ARBA" id="ARBA00022729"/>
    </source>
</evidence>
<organism evidence="6">
    <name type="scientific">Setaria italica</name>
    <name type="common">Foxtail millet</name>
    <name type="synonym">Panicum italicum</name>
    <dbReference type="NCBI Taxonomy" id="4555"/>
    <lineage>
        <taxon>Eukaryota</taxon>
        <taxon>Viridiplantae</taxon>
        <taxon>Streptophyta</taxon>
        <taxon>Embryophyta</taxon>
        <taxon>Tracheophyta</taxon>
        <taxon>Spermatophyta</taxon>
        <taxon>Magnoliopsida</taxon>
        <taxon>Liliopsida</taxon>
        <taxon>Poales</taxon>
        <taxon>Poaceae</taxon>
        <taxon>PACMAD clade</taxon>
        <taxon>Panicoideae</taxon>
        <taxon>Panicodae</taxon>
        <taxon>Paniceae</taxon>
        <taxon>Cenchrinae</taxon>
        <taxon>Setaria</taxon>
    </lineage>
</organism>
<feature type="region of interest" description="Disordered" evidence="5">
    <location>
        <begin position="184"/>
        <end position="220"/>
    </location>
</feature>
<evidence type="ECO:0000256" key="2">
    <source>
        <dbReference type="ARBA" id="ARBA00005592"/>
    </source>
</evidence>
<evidence type="ECO:0000256" key="5">
    <source>
        <dbReference type="SAM" id="MobiDB-lite"/>
    </source>
</evidence>
<sequence length="238" mass="25473">MIRSPVRSSSIRSQVDMATTSAIRVLYVIPLLILVILHEPGQTQAFPYRSLLQTCQPSGSIPGESGNCNTENGSECCQDGRSYTTYDCSPAVTGSTLATLTLNSFAEGGDGGGASACTGRFYGDDQMVVALSTGWYGGGSRCTKNIVITAASTGKSATAMVADECDSTTGCDEEHNFEPPCRNNIVDATGGRRSGTRRGSTRTTDRPRSRGPTREYDQRAHARRRICKYGHYAVSDGW</sequence>
<accession>A0A368QI27</accession>
<gene>
    <name evidence="6" type="ORF">SETIT_3G229800v2</name>
</gene>
<name>A0A368QI27_SETIT</name>
<evidence type="ECO:0000256" key="3">
    <source>
        <dbReference type="ARBA" id="ARBA00022525"/>
    </source>
</evidence>
<keyword evidence="4" id="KW-0732">Signal</keyword>
<dbReference type="GO" id="GO:0005576">
    <property type="term" value="C:extracellular region"/>
    <property type="evidence" value="ECO:0007669"/>
    <property type="project" value="UniProtKB-SubCell"/>
</dbReference>
<evidence type="ECO:0000256" key="1">
    <source>
        <dbReference type="ARBA" id="ARBA00004613"/>
    </source>
</evidence>
<dbReference type="CDD" id="cd22270">
    <property type="entry name" value="DPBB_kiwellin-like"/>
    <property type="match status" value="1"/>
</dbReference>
<feature type="compositionally biased region" description="Basic and acidic residues" evidence="5">
    <location>
        <begin position="203"/>
        <end position="220"/>
    </location>
</feature>
<dbReference type="Gene3D" id="2.40.40.10">
    <property type="entry name" value="RlpA-like domain"/>
    <property type="match status" value="1"/>
</dbReference>
<dbReference type="SUPFAM" id="SSF50685">
    <property type="entry name" value="Barwin-like endoglucanases"/>
    <property type="match status" value="1"/>
</dbReference>
<dbReference type="PANTHER" id="PTHR33191">
    <property type="entry name" value="RIPENING-RELATED PROTEIN 2-RELATED"/>
    <property type="match status" value="1"/>
</dbReference>
<comment type="similarity">
    <text evidence="2">Belongs to the kiwellin family.</text>
</comment>
<dbReference type="InterPro" id="IPR039271">
    <property type="entry name" value="Kiwellin-like"/>
</dbReference>
<dbReference type="Pfam" id="PF24300">
    <property type="entry name" value="KWL1"/>
    <property type="match status" value="1"/>
</dbReference>
<protein>
    <submittedName>
        <fullName evidence="6">Uncharacterized protein</fullName>
    </submittedName>
</protein>